<dbReference type="InterPro" id="IPR029063">
    <property type="entry name" value="SAM-dependent_MTases_sf"/>
</dbReference>
<keyword evidence="1" id="KW-1133">Transmembrane helix</keyword>
<dbReference type="Pfam" id="PF05050">
    <property type="entry name" value="Methyltransf_21"/>
    <property type="match status" value="1"/>
</dbReference>
<sequence>MKQRKQAGLLASDQEQPALHNDSKERFRLLPLQQRLRTQHVLLFLLLLWLFCYYFVRSTSSYETSIRLGNKVSSQLLETNQQNQYNKDTFQKDHKEDSRPTRKVYVDLGANCGNTYLQRKSKFEKEGGWEIYLWEPSPQMHEFFLNDLAIQHPNINILPFAAGVGKNATIQLYIHKGQEGVTDKNQFQDRGKCDPKSPYNPSGGTTMFSNAKVAGKPVNVTKVNFPEWLDSLALRAGVDQFHFKIDIEGAELDIMESLLSSPSDPKAPICVAGLIEMEFHKNIFRKGTKDYEKHETFENGFNDTFKAKCKRFPTLMKLS</sequence>
<evidence type="ECO:0000313" key="4">
    <source>
        <dbReference type="Proteomes" id="UP001054902"/>
    </source>
</evidence>
<feature type="transmembrane region" description="Helical" evidence="1">
    <location>
        <begin position="36"/>
        <end position="56"/>
    </location>
</feature>
<keyword evidence="4" id="KW-1185">Reference proteome</keyword>
<organism evidence="3 4">
    <name type="scientific">Chaetoceros tenuissimus</name>
    <dbReference type="NCBI Taxonomy" id="426638"/>
    <lineage>
        <taxon>Eukaryota</taxon>
        <taxon>Sar</taxon>
        <taxon>Stramenopiles</taxon>
        <taxon>Ochrophyta</taxon>
        <taxon>Bacillariophyta</taxon>
        <taxon>Coscinodiscophyceae</taxon>
        <taxon>Chaetocerotophycidae</taxon>
        <taxon>Chaetocerotales</taxon>
        <taxon>Chaetocerotaceae</taxon>
        <taxon>Chaetoceros</taxon>
    </lineage>
</organism>
<evidence type="ECO:0000313" key="3">
    <source>
        <dbReference type="EMBL" id="GFH55438.1"/>
    </source>
</evidence>
<feature type="domain" description="Methyltransferase FkbM" evidence="2">
    <location>
        <begin position="107"/>
        <end position="286"/>
    </location>
</feature>
<dbReference type="SUPFAM" id="SSF53335">
    <property type="entry name" value="S-adenosyl-L-methionine-dependent methyltransferases"/>
    <property type="match status" value="1"/>
</dbReference>
<gene>
    <name evidence="3" type="ORF">CTEN210_11914</name>
</gene>
<keyword evidence="1" id="KW-0472">Membrane</keyword>
<reference evidence="3 4" key="1">
    <citation type="journal article" date="2021" name="Sci. Rep.">
        <title>The genome of the diatom Chaetoceros tenuissimus carries an ancient integrated fragment of an extant virus.</title>
        <authorList>
            <person name="Hongo Y."/>
            <person name="Kimura K."/>
            <person name="Takaki Y."/>
            <person name="Yoshida Y."/>
            <person name="Baba S."/>
            <person name="Kobayashi G."/>
            <person name="Nagasaki K."/>
            <person name="Hano T."/>
            <person name="Tomaru Y."/>
        </authorList>
    </citation>
    <scope>NUCLEOTIDE SEQUENCE [LARGE SCALE GENOMIC DNA]</scope>
    <source>
        <strain evidence="3 4">NIES-3715</strain>
    </source>
</reference>
<dbReference type="EMBL" id="BLLK01000049">
    <property type="protein sequence ID" value="GFH55438.1"/>
    <property type="molecule type" value="Genomic_DNA"/>
</dbReference>
<protein>
    <recommendedName>
        <fullName evidence="2">Methyltransferase FkbM domain-containing protein</fullName>
    </recommendedName>
</protein>
<dbReference type="InterPro" id="IPR006342">
    <property type="entry name" value="FkbM_mtfrase"/>
</dbReference>
<dbReference type="AlphaFoldDB" id="A0AAD3D0I7"/>
<proteinExistence type="predicted"/>
<keyword evidence="1" id="KW-0812">Transmembrane</keyword>
<comment type="caution">
    <text evidence="3">The sequence shown here is derived from an EMBL/GenBank/DDBJ whole genome shotgun (WGS) entry which is preliminary data.</text>
</comment>
<dbReference type="Proteomes" id="UP001054902">
    <property type="component" value="Unassembled WGS sequence"/>
</dbReference>
<dbReference type="Gene3D" id="3.40.50.150">
    <property type="entry name" value="Vaccinia Virus protein VP39"/>
    <property type="match status" value="1"/>
</dbReference>
<evidence type="ECO:0000256" key="1">
    <source>
        <dbReference type="SAM" id="Phobius"/>
    </source>
</evidence>
<accession>A0AAD3D0I7</accession>
<name>A0AAD3D0I7_9STRA</name>
<evidence type="ECO:0000259" key="2">
    <source>
        <dbReference type="Pfam" id="PF05050"/>
    </source>
</evidence>